<organism evidence="1 2">
    <name type="scientific">Streptomyces longisporus</name>
    <dbReference type="NCBI Taxonomy" id="1948"/>
    <lineage>
        <taxon>Bacteria</taxon>
        <taxon>Bacillati</taxon>
        <taxon>Actinomycetota</taxon>
        <taxon>Actinomycetes</taxon>
        <taxon>Kitasatosporales</taxon>
        <taxon>Streptomycetaceae</taxon>
        <taxon>Streptomyces</taxon>
    </lineage>
</organism>
<reference evidence="2" key="1">
    <citation type="journal article" date="2019" name="Int. J. Syst. Evol. Microbiol.">
        <title>The Global Catalogue of Microorganisms (GCM) 10K type strain sequencing project: providing services to taxonomists for standard genome sequencing and annotation.</title>
        <authorList>
            <consortium name="The Broad Institute Genomics Platform"/>
            <consortium name="The Broad Institute Genome Sequencing Center for Infectious Disease"/>
            <person name="Wu L."/>
            <person name="Ma J."/>
        </authorList>
    </citation>
    <scope>NUCLEOTIDE SEQUENCE [LARGE SCALE GENOMIC DNA]</scope>
    <source>
        <strain evidence="2">JCM 4395</strain>
    </source>
</reference>
<evidence type="ECO:0000313" key="1">
    <source>
        <dbReference type="EMBL" id="GAA2508499.1"/>
    </source>
</evidence>
<name>A0ABP6A0Q6_STRLO</name>
<gene>
    <name evidence="1" type="ORF">GCM10010276_62470</name>
</gene>
<keyword evidence="2" id="KW-1185">Reference proteome</keyword>
<evidence type="ECO:0000313" key="2">
    <source>
        <dbReference type="Proteomes" id="UP001501777"/>
    </source>
</evidence>
<dbReference type="Proteomes" id="UP001501777">
    <property type="component" value="Unassembled WGS sequence"/>
</dbReference>
<sequence>MPVARLGHRLRGVGAGGAGTDPVTYDVRKSVRLMLRCGGSVLAQLVLAPWCAAARCRPICPRCWDVEHARVQADGEELHGVLDGAQEASR</sequence>
<comment type="caution">
    <text evidence="1">The sequence shown here is derived from an EMBL/GenBank/DDBJ whole genome shotgun (WGS) entry which is preliminary data.</text>
</comment>
<proteinExistence type="predicted"/>
<accession>A0ABP6A0Q6</accession>
<dbReference type="EMBL" id="BAAASG010000015">
    <property type="protein sequence ID" value="GAA2508499.1"/>
    <property type="molecule type" value="Genomic_DNA"/>
</dbReference>
<protein>
    <submittedName>
        <fullName evidence="1">Uncharacterized protein</fullName>
    </submittedName>
</protein>